<dbReference type="EMBL" id="ML995824">
    <property type="protein sequence ID" value="KAF2770647.1"/>
    <property type="molecule type" value="Genomic_DNA"/>
</dbReference>
<evidence type="ECO:0000313" key="2">
    <source>
        <dbReference type="EMBL" id="KAF2770647.1"/>
    </source>
</evidence>
<proteinExistence type="predicted"/>
<feature type="region of interest" description="Disordered" evidence="1">
    <location>
        <begin position="463"/>
        <end position="483"/>
    </location>
</feature>
<accession>A0A6G1LCN4</accession>
<dbReference type="Proteomes" id="UP000799436">
    <property type="component" value="Unassembled WGS sequence"/>
</dbReference>
<evidence type="ECO:0000313" key="3">
    <source>
        <dbReference type="Proteomes" id="UP000799436"/>
    </source>
</evidence>
<gene>
    <name evidence="2" type="ORF">EJ03DRAFT_60291</name>
</gene>
<name>A0A6G1LCN4_9PEZI</name>
<organism evidence="2 3">
    <name type="scientific">Teratosphaeria nubilosa</name>
    <dbReference type="NCBI Taxonomy" id="161662"/>
    <lineage>
        <taxon>Eukaryota</taxon>
        <taxon>Fungi</taxon>
        <taxon>Dikarya</taxon>
        <taxon>Ascomycota</taxon>
        <taxon>Pezizomycotina</taxon>
        <taxon>Dothideomycetes</taxon>
        <taxon>Dothideomycetidae</taxon>
        <taxon>Mycosphaerellales</taxon>
        <taxon>Teratosphaeriaceae</taxon>
        <taxon>Teratosphaeria</taxon>
    </lineage>
</organism>
<sequence length="535" mass="61405">MAARRPSLCLACQSRQAVIGRRRPSVKRRRMQTAVTQSTQHMMVTSPRAVVEGGKIMGGNISPGMIVDGGDKTWSIGEAVQDKVKEALHDLEVMWKQKHRRIEVLKTLSNPWPQLPPQGAPHRKDDQLLTLPEANAALIPHHIFRKKLSEAQQDKEIRGLLRVQLLRCQNPQDIQRIVATALVMGRSTQLNLSALHEPIMRALYRCRNNVSDATVLETLSGIHSRFKIYDVPFNPQLLSLGLKFAARTRSLKQMKKYLKAARESNTAMSSNVFRSIIAKFSIGHRGLGEIRNGRWKRHELFQVCTGFPECDHLPLSKQYHLGVWLDRNDWQYLHGWIAVLARCKDVPGLWKEWLLWKQNPGRRMPRALATRHAHKTTKMRGDYWFLEQMAYADGLKEAWAIFEETGLPFRMLKDRVAMKMLEGIEHCTRLDEDVRQALLRKYDHELGKMERALGVRWSSPTPVSGLPCARQTSEAEPPEGQHVELEDREDVLERLSAEGFRLEEEHGYPHDAEKVIDLKRMREEGLHEADEMGLA</sequence>
<dbReference type="AlphaFoldDB" id="A0A6G1LCN4"/>
<keyword evidence="3" id="KW-1185">Reference proteome</keyword>
<reference evidence="2" key="1">
    <citation type="journal article" date="2020" name="Stud. Mycol.">
        <title>101 Dothideomycetes genomes: a test case for predicting lifestyles and emergence of pathogens.</title>
        <authorList>
            <person name="Haridas S."/>
            <person name="Albert R."/>
            <person name="Binder M."/>
            <person name="Bloem J."/>
            <person name="Labutti K."/>
            <person name="Salamov A."/>
            <person name="Andreopoulos B."/>
            <person name="Baker S."/>
            <person name="Barry K."/>
            <person name="Bills G."/>
            <person name="Bluhm B."/>
            <person name="Cannon C."/>
            <person name="Castanera R."/>
            <person name="Culley D."/>
            <person name="Daum C."/>
            <person name="Ezra D."/>
            <person name="Gonzalez J."/>
            <person name="Henrissat B."/>
            <person name="Kuo A."/>
            <person name="Liang C."/>
            <person name="Lipzen A."/>
            <person name="Lutzoni F."/>
            <person name="Magnuson J."/>
            <person name="Mondo S."/>
            <person name="Nolan M."/>
            <person name="Ohm R."/>
            <person name="Pangilinan J."/>
            <person name="Park H.-J."/>
            <person name="Ramirez L."/>
            <person name="Alfaro M."/>
            <person name="Sun H."/>
            <person name="Tritt A."/>
            <person name="Yoshinaga Y."/>
            <person name="Zwiers L.-H."/>
            <person name="Turgeon B."/>
            <person name="Goodwin S."/>
            <person name="Spatafora J."/>
            <person name="Crous P."/>
            <person name="Grigoriev I."/>
        </authorList>
    </citation>
    <scope>NUCLEOTIDE SEQUENCE</scope>
    <source>
        <strain evidence="2">CBS 116005</strain>
    </source>
</reference>
<protein>
    <submittedName>
        <fullName evidence="2">Uncharacterized protein</fullName>
    </submittedName>
</protein>
<evidence type="ECO:0000256" key="1">
    <source>
        <dbReference type="SAM" id="MobiDB-lite"/>
    </source>
</evidence>
<dbReference type="OrthoDB" id="3827811at2759"/>